<evidence type="ECO:0000256" key="2">
    <source>
        <dbReference type="ARBA" id="ARBA00024341"/>
    </source>
</evidence>
<feature type="region of interest" description="Disordered" evidence="5">
    <location>
        <begin position="543"/>
        <end position="566"/>
    </location>
</feature>
<dbReference type="SUPFAM" id="SSF52540">
    <property type="entry name" value="P-loop containing nucleoside triphosphate hydrolases"/>
    <property type="match status" value="1"/>
</dbReference>
<evidence type="ECO:0000256" key="5">
    <source>
        <dbReference type="SAM" id="MobiDB-lite"/>
    </source>
</evidence>
<protein>
    <recommendedName>
        <fullName evidence="6">DUF4005 domain-containing protein</fullName>
    </recommendedName>
</protein>
<comment type="subunit">
    <text evidence="3">Binds to multiple calmodulin (CaM) in the presence of Ca(2+) and CaM-like proteins.</text>
</comment>
<feature type="domain" description="DUF4005" evidence="6">
    <location>
        <begin position="341"/>
        <end position="397"/>
    </location>
</feature>
<comment type="function">
    <text evidence="4">May be involved in cooperative interactions with calmodulins or calmodulin-like proteins. Recruits calmodulin proteins to microtubules, thus being a potential scaffold in cellular signaling and trafficking. May associate with nucleic acids and regulate gene expression at the transcriptional or post-transcriptional level.</text>
</comment>
<dbReference type="PANTHER" id="PTHR32295">
    <property type="entry name" value="IQ-DOMAIN 5-RELATED"/>
    <property type="match status" value="1"/>
</dbReference>
<feature type="compositionally biased region" description="Polar residues" evidence="5">
    <location>
        <begin position="651"/>
        <end position="664"/>
    </location>
</feature>
<keyword evidence="8" id="KW-1185">Reference proteome</keyword>
<dbReference type="SMART" id="SM00015">
    <property type="entry name" value="IQ"/>
    <property type="match status" value="4"/>
</dbReference>
<keyword evidence="1" id="KW-0112">Calmodulin-binding</keyword>
<feature type="domain" description="DUF4005" evidence="6">
    <location>
        <begin position="624"/>
        <end position="690"/>
    </location>
</feature>
<evidence type="ECO:0000256" key="3">
    <source>
        <dbReference type="ARBA" id="ARBA00024378"/>
    </source>
</evidence>
<name>A0AAQ3K4S9_9LILI</name>
<comment type="similarity">
    <text evidence="2">Belongs to the IQD family.</text>
</comment>
<evidence type="ECO:0000313" key="7">
    <source>
        <dbReference type="EMBL" id="WOL02043.1"/>
    </source>
</evidence>
<dbReference type="CDD" id="cd23767">
    <property type="entry name" value="IQCD"/>
    <property type="match status" value="1"/>
</dbReference>
<feature type="region of interest" description="Disordered" evidence="5">
    <location>
        <begin position="651"/>
        <end position="670"/>
    </location>
</feature>
<dbReference type="InterPro" id="IPR027417">
    <property type="entry name" value="P-loop_NTPase"/>
</dbReference>
<evidence type="ECO:0000256" key="4">
    <source>
        <dbReference type="ARBA" id="ARBA00045534"/>
    </source>
</evidence>
<dbReference type="Pfam" id="PF13178">
    <property type="entry name" value="DUF4005"/>
    <property type="match status" value="2"/>
</dbReference>
<dbReference type="Pfam" id="PF00612">
    <property type="entry name" value="IQ"/>
    <property type="match status" value="3"/>
</dbReference>
<dbReference type="GO" id="GO:0005516">
    <property type="term" value="F:calmodulin binding"/>
    <property type="evidence" value="ECO:0007669"/>
    <property type="project" value="UniProtKB-KW"/>
</dbReference>
<dbReference type="PANTHER" id="PTHR32295:SF290">
    <property type="entry name" value="OS01G0190500 PROTEIN"/>
    <property type="match status" value="1"/>
</dbReference>
<reference evidence="7 8" key="1">
    <citation type="submission" date="2023-10" db="EMBL/GenBank/DDBJ databases">
        <title>Chromosome-scale genome assembly provides insights into flower coloration mechanisms of Canna indica.</title>
        <authorList>
            <person name="Li C."/>
        </authorList>
    </citation>
    <scope>NUCLEOTIDE SEQUENCE [LARGE SCALE GENOMIC DNA]</scope>
    <source>
        <tissue evidence="7">Flower</tissue>
    </source>
</reference>
<dbReference type="InterPro" id="IPR025064">
    <property type="entry name" value="DUF4005"/>
</dbReference>
<dbReference type="EMBL" id="CP136892">
    <property type="protein sequence ID" value="WOL02043.1"/>
    <property type="molecule type" value="Genomic_DNA"/>
</dbReference>
<accession>A0AAQ3K4S9</accession>
<evidence type="ECO:0000256" key="1">
    <source>
        <dbReference type="ARBA" id="ARBA00022860"/>
    </source>
</evidence>
<dbReference type="AlphaFoldDB" id="A0AAQ3K4S9"/>
<dbReference type="PROSITE" id="PS50096">
    <property type="entry name" value="IQ"/>
    <property type="match status" value="3"/>
</dbReference>
<evidence type="ECO:0000259" key="6">
    <source>
        <dbReference type="Pfam" id="PF13178"/>
    </source>
</evidence>
<proteinExistence type="inferred from homology"/>
<dbReference type="InterPro" id="IPR000048">
    <property type="entry name" value="IQ_motif_EF-hand-BS"/>
</dbReference>
<dbReference type="Proteomes" id="UP001327560">
    <property type="component" value="Chromosome 3"/>
</dbReference>
<feature type="compositionally biased region" description="Polar residues" evidence="5">
    <location>
        <begin position="362"/>
        <end position="375"/>
    </location>
</feature>
<dbReference type="Gene3D" id="1.20.5.190">
    <property type="match status" value="1"/>
</dbReference>
<feature type="region of interest" description="Disordered" evidence="5">
    <location>
        <begin position="362"/>
        <end position="381"/>
    </location>
</feature>
<organism evidence="7 8">
    <name type="scientific">Canna indica</name>
    <name type="common">Indian-shot</name>
    <dbReference type="NCBI Taxonomy" id="4628"/>
    <lineage>
        <taxon>Eukaryota</taxon>
        <taxon>Viridiplantae</taxon>
        <taxon>Streptophyta</taxon>
        <taxon>Embryophyta</taxon>
        <taxon>Tracheophyta</taxon>
        <taxon>Spermatophyta</taxon>
        <taxon>Magnoliopsida</taxon>
        <taxon>Liliopsida</taxon>
        <taxon>Zingiberales</taxon>
        <taxon>Cannaceae</taxon>
        <taxon>Canna</taxon>
    </lineage>
</organism>
<evidence type="ECO:0000313" key="8">
    <source>
        <dbReference type="Proteomes" id="UP001327560"/>
    </source>
</evidence>
<gene>
    <name evidence="7" type="ORF">Cni_G10762</name>
</gene>
<sequence>MGRTTRWLRSLWSGKKEKKELKDYPGGHVGIDDRREKKRWSFGKSAKDPAEAVLGRNASTAAAVEAAWFRSFYAESEKEQSKHAIAVAAATAAAADAAVAAAQAAVTVVRLTSQGRGGGLFLSARDLEPAAVMIQKAFRGFLARKALRAMKALVKVQALVRGYLVRRQAAATLHSMQALIRAQAAVRAQRTRNVLGGDRKLHPEFRARRSLERFDETRSEKLPSLHRRRLSACIDNVSNGFDTSPKVVEIDTCRPKSRSSRLSNPSLVDPADDWHSSTISSPLPCHVPARISTVHDCRNFQDYDWCLAGERCRVSATAQSTPRFINSSCNPPLTPAKSVCGAEDVLRRFMNVPNSPNYMASTQSFEAKSRSQSAPKQRPMRRRMPLTEVMLESRASLSGVGMQRSCARVQEAFNFKSAVVGRLDRSSEFYLQRKSKALRALKALVKLQALVRGYLVRRQAAAALHSMQAIIRAQAAVRAQRTRNLLRSGQKLPPEFHARRSLERFDETRSEKLSSLHSRKLSACLDNVSNGFDASPKVVEIDSCRPKSRSSRRSNPSVADPADDWHSSTISSPLPCHVPARISIPDCRNFQEYDWCLAGERCRTSATAHSTPRFINSSCNPLTPAKSVCGADDVLRRFMNVPNSPHYMASTQSFEAKSRSQSAPKQRPSAGIRKRMPLTEVMLESRASLSGVGMQRSCSRVQEAFNFKSALVGRLDRSTEFGREAERREFYLQRKS</sequence>